<accession>A0A4Q7UC94</accession>
<name>A0A4Q7UC94_9ACTN</name>
<dbReference type="Proteomes" id="UP000293781">
    <property type="component" value="Unassembled WGS sequence"/>
</dbReference>
<dbReference type="SUPFAM" id="SSF101420">
    <property type="entry name" value="C-terminal domain of Ku80"/>
    <property type="match status" value="1"/>
</dbReference>
<organism evidence="1 2">
    <name type="scientific">Micromonospora violae</name>
    <dbReference type="NCBI Taxonomy" id="1278207"/>
    <lineage>
        <taxon>Bacteria</taxon>
        <taxon>Bacillati</taxon>
        <taxon>Actinomycetota</taxon>
        <taxon>Actinomycetes</taxon>
        <taxon>Micromonosporales</taxon>
        <taxon>Micromonosporaceae</taxon>
        <taxon>Micromonospora</taxon>
    </lineage>
</organism>
<evidence type="ECO:0000313" key="1">
    <source>
        <dbReference type="EMBL" id="RZT77828.1"/>
    </source>
</evidence>
<proteinExistence type="predicted"/>
<sequence length="409" mass="45783">MTGDELTVLVDRLRWDRRRDPYRGRREYSQTARQVAEECDRLVGEGRADLAVPVLRKAVDRITRALMYLDDSSGIIGDDLQELMDLYAKACVAAPPNPLTLAGWLVRLECDGPGWPRVRLADFGPALGKRGIAEVERLVTERARVADPESWTGAFAVRDLREQLAEVSGDVDRYVAVLAEHLASAVQYQRIAEALRAAGRRDEAVDWARRGVAASAGSPYTDRLRDILVDMLVGAGDTPGAVRVRREEFARHPTAAGYRSLIDAVETAGGDDPTTWALGVLRERITQQPAYASELVDVLLTVGRDDQAWQEAQRHRRWLGGPQWQTLLQRRAVTHPEEVIQPYRDLVEQAILDSADRRRYRRAIALLPALRAAYQATGEHAVFGKYLAELRVEHKRRPTFLKTLDAAGL</sequence>
<dbReference type="Pfam" id="PF21810">
    <property type="entry name" value="DUF6880"/>
    <property type="match status" value="1"/>
</dbReference>
<protein>
    <recommendedName>
        <fullName evidence="3">Tetratricopeptide repeat protein</fullName>
    </recommendedName>
</protein>
<dbReference type="OrthoDB" id="3677745at2"/>
<dbReference type="AlphaFoldDB" id="A0A4Q7UC94"/>
<evidence type="ECO:0000313" key="2">
    <source>
        <dbReference type="Proteomes" id="UP000293781"/>
    </source>
</evidence>
<evidence type="ECO:0008006" key="3">
    <source>
        <dbReference type="Google" id="ProtNLM"/>
    </source>
</evidence>
<keyword evidence="2" id="KW-1185">Reference proteome</keyword>
<comment type="caution">
    <text evidence="1">The sequence shown here is derived from an EMBL/GenBank/DDBJ whole genome shotgun (WGS) entry which is preliminary data.</text>
</comment>
<dbReference type="RefSeq" id="WP_130400423.1">
    <property type="nucleotide sequence ID" value="NZ_SHKK01000001.1"/>
</dbReference>
<dbReference type="InterPro" id="IPR049245">
    <property type="entry name" value="DUF6880"/>
</dbReference>
<dbReference type="InterPro" id="IPR036494">
    <property type="entry name" value="Ku_C_sf"/>
</dbReference>
<gene>
    <name evidence="1" type="ORF">EV382_0993</name>
</gene>
<dbReference type="EMBL" id="SHKK01000001">
    <property type="protein sequence ID" value="RZT77828.1"/>
    <property type="molecule type" value="Genomic_DNA"/>
</dbReference>
<reference evidence="1 2" key="1">
    <citation type="submission" date="2019-02" db="EMBL/GenBank/DDBJ databases">
        <title>Sequencing the genomes of 1000 actinobacteria strains.</title>
        <authorList>
            <person name="Klenk H.-P."/>
        </authorList>
    </citation>
    <scope>NUCLEOTIDE SEQUENCE [LARGE SCALE GENOMIC DNA]</scope>
    <source>
        <strain evidence="1 2">DSM 45888</strain>
    </source>
</reference>